<dbReference type="CDD" id="cd00564">
    <property type="entry name" value="TMP_TenI"/>
    <property type="match status" value="1"/>
</dbReference>
<dbReference type="GO" id="GO:0004789">
    <property type="term" value="F:thiamine-phosphate diphosphorylase activity"/>
    <property type="evidence" value="ECO:0007669"/>
    <property type="project" value="TreeGrafter"/>
</dbReference>
<reference evidence="4 5" key="1">
    <citation type="submission" date="2017-02" db="EMBL/GenBank/DDBJ databases">
        <authorList>
            <person name="Peterson S.W."/>
        </authorList>
    </citation>
    <scope>NUCLEOTIDE SEQUENCE [LARGE SCALE GENOMIC DNA]</scope>
    <source>
        <strain evidence="4 5">ATCC 17233</strain>
    </source>
</reference>
<evidence type="ECO:0000259" key="3">
    <source>
        <dbReference type="Pfam" id="PF02581"/>
    </source>
</evidence>
<evidence type="ECO:0000256" key="1">
    <source>
        <dbReference type="ARBA" id="ARBA00004948"/>
    </source>
</evidence>
<keyword evidence="5" id="KW-1185">Reference proteome</keyword>
<dbReference type="Proteomes" id="UP000189857">
    <property type="component" value="Unassembled WGS sequence"/>
</dbReference>
<keyword evidence="2" id="KW-0784">Thiamine biosynthesis</keyword>
<dbReference type="AlphaFoldDB" id="A0A1T4LGZ3"/>
<gene>
    <name evidence="4" type="ORF">SAMN02745110_00847</name>
</gene>
<accession>A0A1T4LGZ3</accession>
<dbReference type="Pfam" id="PF02581">
    <property type="entry name" value="TMP-TENI"/>
    <property type="match status" value="1"/>
</dbReference>
<evidence type="ECO:0000313" key="5">
    <source>
        <dbReference type="Proteomes" id="UP000189857"/>
    </source>
</evidence>
<dbReference type="EMBL" id="FUXA01000005">
    <property type="protein sequence ID" value="SJZ53847.1"/>
    <property type="molecule type" value="Genomic_DNA"/>
</dbReference>
<dbReference type="SUPFAM" id="SSF51391">
    <property type="entry name" value="Thiamin phosphate synthase"/>
    <property type="match status" value="1"/>
</dbReference>
<protein>
    <submittedName>
        <fullName evidence="4">Thiamine-phosphate pyrophosphorylase</fullName>
    </submittedName>
</protein>
<evidence type="ECO:0000313" key="4">
    <source>
        <dbReference type="EMBL" id="SJZ53847.1"/>
    </source>
</evidence>
<dbReference type="InterPro" id="IPR013785">
    <property type="entry name" value="Aldolase_TIM"/>
</dbReference>
<organism evidence="4 5">
    <name type="scientific">Eubacterium ruminantium</name>
    <dbReference type="NCBI Taxonomy" id="42322"/>
    <lineage>
        <taxon>Bacteria</taxon>
        <taxon>Bacillati</taxon>
        <taxon>Bacillota</taxon>
        <taxon>Clostridia</taxon>
        <taxon>Eubacteriales</taxon>
        <taxon>Eubacteriaceae</taxon>
        <taxon>Eubacterium</taxon>
    </lineage>
</organism>
<dbReference type="PANTHER" id="PTHR20857:SF15">
    <property type="entry name" value="THIAMINE-PHOSPHATE SYNTHASE"/>
    <property type="match status" value="1"/>
</dbReference>
<name>A0A1T4LGZ3_9FIRM</name>
<dbReference type="GO" id="GO:0009228">
    <property type="term" value="P:thiamine biosynthetic process"/>
    <property type="evidence" value="ECO:0007669"/>
    <property type="project" value="UniProtKB-KW"/>
</dbReference>
<dbReference type="Gene3D" id="3.20.20.70">
    <property type="entry name" value="Aldolase class I"/>
    <property type="match status" value="1"/>
</dbReference>
<evidence type="ECO:0000256" key="2">
    <source>
        <dbReference type="ARBA" id="ARBA00022977"/>
    </source>
</evidence>
<dbReference type="GO" id="GO:0005737">
    <property type="term" value="C:cytoplasm"/>
    <property type="evidence" value="ECO:0007669"/>
    <property type="project" value="TreeGrafter"/>
</dbReference>
<dbReference type="PANTHER" id="PTHR20857">
    <property type="entry name" value="THIAMINE-PHOSPHATE PYROPHOSPHORYLASE"/>
    <property type="match status" value="1"/>
</dbReference>
<comment type="pathway">
    <text evidence="1">Cofactor biosynthesis; thiamine diphosphate biosynthesis.</text>
</comment>
<proteinExistence type="predicted"/>
<dbReference type="InterPro" id="IPR022998">
    <property type="entry name" value="ThiamineP_synth_TenI"/>
</dbReference>
<sequence>MIIYMSDIICVTNRKLCTVPFLSQIENIAKAGPKAIILREKDMEEEEYYNIAKEVKEICEKYDVELIIHSFYNVALKLGIGSLHMPLGLLESISTDDKKKFTNIGASCHSKKDAVKAYSLGCTYIIAGHIFETDCKKGLPGRGISFLKNVSSIVDIPVYAIGGISNDNYSEVIGAGAAGACIMSSAMTAVEPKKLFDEFIS</sequence>
<dbReference type="InterPro" id="IPR036206">
    <property type="entry name" value="ThiamineP_synth_sf"/>
</dbReference>
<feature type="domain" description="Thiamine phosphate synthase/TenI" evidence="3">
    <location>
        <begin position="9"/>
        <end position="185"/>
    </location>
</feature>